<evidence type="ECO:0000313" key="2">
    <source>
        <dbReference type="EMBL" id="EJX55208.1"/>
    </source>
</evidence>
<evidence type="ECO:0008006" key="4">
    <source>
        <dbReference type="Google" id="ProtNLM"/>
    </source>
</evidence>
<gene>
    <name evidence="2" type="ORF">HMPREF1378_00424</name>
</gene>
<feature type="non-terminal residue" evidence="2">
    <location>
        <position position="1"/>
    </location>
</feature>
<dbReference type="AlphaFoldDB" id="A0AAV3GZ52"/>
<sequence length="47" mass="5492">YLSRLIIQTADTNNWFILAGVMLFSSFYLFSNALLAQRGKYKFKILD</sequence>
<organism evidence="2 3">
    <name type="scientific">Enterococcus faecium R496</name>
    <dbReference type="NCBI Taxonomy" id="1134836"/>
    <lineage>
        <taxon>Bacteria</taxon>
        <taxon>Bacillati</taxon>
        <taxon>Bacillota</taxon>
        <taxon>Bacilli</taxon>
        <taxon>Lactobacillales</taxon>
        <taxon>Enterococcaceae</taxon>
        <taxon>Enterococcus</taxon>
    </lineage>
</organism>
<accession>A0AAV3GZ52</accession>
<reference evidence="2 3" key="1">
    <citation type="submission" date="2012-04" db="EMBL/GenBank/DDBJ databases">
        <authorList>
            <person name="Weinstock G."/>
            <person name="Sodergren E."/>
            <person name="Lobos E.A."/>
            <person name="Fulton L."/>
            <person name="Fulton R."/>
            <person name="Courtney L."/>
            <person name="Fronick C."/>
            <person name="O'Laughlin M."/>
            <person name="Godfrey J."/>
            <person name="Wilson R.M."/>
            <person name="Miner T."/>
            <person name="Farmer C."/>
            <person name="Delehaunty K."/>
            <person name="Cordes M."/>
            <person name="Minx P."/>
            <person name="Tomlinson C."/>
            <person name="Chen J."/>
            <person name="Wollam A."/>
            <person name="Pepin K.H."/>
            <person name="Bhonagiri V."/>
            <person name="Zhang X."/>
            <person name="Suruliraj S."/>
            <person name="Warren W."/>
            <person name="Mitreva M."/>
            <person name="Mardis E.R."/>
            <person name="Wilson R.K."/>
        </authorList>
    </citation>
    <scope>NUCLEOTIDE SEQUENCE [LARGE SCALE GENOMIC DNA]</scope>
    <source>
        <strain evidence="2 3">R496</strain>
    </source>
</reference>
<dbReference type="Proteomes" id="UP000006402">
    <property type="component" value="Unassembled WGS sequence"/>
</dbReference>
<protein>
    <recommendedName>
        <fullName evidence="4">ABC transporter permease</fullName>
    </recommendedName>
</protein>
<comment type="caution">
    <text evidence="2">The sequence shown here is derived from an EMBL/GenBank/DDBJ whole genome shotgun (WGS) entry which is preliminary data.</text>
</comment>
<proteinExistence type="predicted"/>
<dbReference type="EMBL" id="AMAH01000033">
    <property type="protein sequence ID" value="EJX55208.1"/>
    <property type="molecule type" value="Genomic_DNA"/>
</dbReference>
<evidence type="ECO:0000313" key="3">
    <source>
        <dbReference type="Proteomes" id="UP000006402"/>
    </source>
</evidence>
<feature type="transmembrane region" description="Helical" evidence="1">
    <location>
        <begin position="15"/>
        <end position="35"/>
    </location>
</feature>
<keyword evidence="1" id="KW-1133">Transmembrane helix</keyword>
<name>A0AAV3GZ52_ENTFC</name>
<keyword evidence="1" id="KW-0812">Transmembrane</keyword>
<evidence type="ECO:0000256" key="1">
    <source>
        <dbReference type="SAM" id="Phobius"/>
    </source>
</evidence>
<keyword evidence="1" id="KW-0472">Membrane</keyword>